<dbReference type="Proteomes" id="UP000018817">
    <property type="component" value="Unassembled WGS sequence"/>
</dbReference>
<reference evidence="1 2" key="2">
    <citation type="submission" date="2013-11" db="EMBL/GenBank/DDBJ databases">
        <title>The Genome Sequence of Phytophthora parasitica INRA-310.</title>
        <authorList>
            <consortium name="The Broad Institute Genomics Platform"/>
            <person name="Russ C."/>
            <person name="Tyler B."/>
            <person name="Panabieres F."/>
            <person name="Shan W."/>
            <person name="Tripathy S."/>
            <person name="Grunwald N."/>
            <person name="Machado M."/>
            <person name="Johnson C.S."/>
            <person name="Arredondo F."/>
            <person name="Hong C."/>
            <person name="Coffey M."/>
            <person name="Young S.K."/>
            <person name="Zeng Q."/>
            <person name="Gargeya S."/>
            <person name="Fitzgerald M."/>
            <person name="Abouelleil A."/>
            <person name="Alvarado L."/>
            <person name="Chapman S.B."/>
            <person name="Gainer-Dewar J."/>
            <person name="Goldberg J."/>
            <person name="Griggs A."/>
            <person name="Gujja S."/>
            <person name="Hansen M."/>
            <person name="Howarth C."/>
            <person name="Imamovic A."/>
            <person name="Ireland A."/>
            <person name="Larimer J."/>
            <person name="McCowan C."/>
            <person name="Murphy C."/>
            <person name="Pearson M."/>
            <person name="Poon T.W."/>
            <person name="Priest M."/>
            <person name="Roberts A."/>
            <person name="Saif S."/>
            <person name="Shea T."/>
            <person name="Sykes S."/>
            <person name="Wortman J."/>
            <person name="Nusbaum C."/>
            <person name="Birren B."/>
        </authorList>
    </citation>
    <scope>NUCLEOTIDE SEQUENCE [LARGE SCALE GENOMIC DNA]</scope>
    <source>
        <strain evidence="1 2">INRA-310</strain>
    </source>
</reference>
<dbReference type="VEuPathDB" id="FungiDB:PPTG_24177"/>
<dbReference type="EMBL" id="KI669633">
    <property type="protein sequence ID" value="ETN00797.1"/>
    <property type="molecule type" value="Genomic_DNA"/>
</dbReference>
<name>W2PIY1_PHYN3</name>
<reference evidence="2" key="1">
    <citation type="submission" date="2011-12" db="EMBL/GenBank/DDBJ databases">
        <authorList>
            <consortium name="The Broad Institute Genome Sequencing Platform"/>
            <person name="Russ C."/>
            <person name="Tyler B."/>
            <person name="Panabieres F."/>
            <person name="Shan W."/>
            <person name="Tripathy S."/>
            <person name="Grunwald N."/>
            <person name="Machado M."/>
            <person name="Young S.K."/>
            <person name="Zeng Q."/>
            <person name="Gargeya S."/>
            <person name="Fitzgerald M."/>
            <person name="Haas B."/>
            <person name="Abouelleil A."/>
            <person name="Alvarado L."/>
            <person name="Arachchi H.M."/>
            <person name="Berlin A."/>
            <person name="Chapman S.B."/>
            <person name="Gearin G."/>
            <person name="Goldberg J."/>
            <person name="Griggs A."/>
            <person name="Gujja S."/>
            <person name="Hansen M."/>
            <person name="Heiman D."/>
            <person name="Howarth C."/>
            <person name="Larimer J."/>
            <person name="Lui A."/>
            <person name="MacDonald P.J.P."/>
            <person name="McCowen C."/>
            <person name="Montmayeur A."/>
            <person name="Murphy C."/>
            <person name="Neiman D."/>
            <person name="Pearson M."/>
            <person name="Priest M."/>
            <person name="Roberts A."/>
            <person name="Saif S."/>
            <person name="Shea T."/>
            <person name="Sisk P."/>
            <person name="Stolte C."/>
            <person name="Sykes S."/>
            <person name="Wortman J."/>
            <person name="Nusbaum C."/>
            <person name="Birren B."/>
        </authorList>
    </citation>
    <scope>NUCLEOTIDE SEQUENCE [LARGE SCALE GENOMIC DNA]</scope>
    <source>
        <strain evidence="2">INRA-310</strain>
    </source>
</reference>
<sequence>MLAILIEISAAPRYELNESAVVCLAMPLIVTPPGLSAVPSVPDTLKHVTLATGESQLA</sequence>
<dbReference type="GeneID" id="20192776"/>
<organism evidence="1 2">
    <name type="scientific">Phytophthora nicotianae (strain INRA-310)</name>
    <name type="common">Phytophthora parasitica</name>
    <dbReference type="NCBI Taxonomy" id="761204"/>
    <lineage>
        <taxon>Eukaryota</taxon>
        <taxon>Sar</taxon>
        <taxon>Stramenopiles</taxon>
        <taxon>Oomycota</taxon>
        <taxon>Peronosporomycetes</taxon>
        <taxon>Peronosporales</taxon>
        <taxon>Peronosporaceae</taxon>
        <taxon>Phytophthora</taxon>
    </lineage>
</organism>
<evidence type="ECO:0000313" key="1">
    <source>
        <dbReference type="EMBL" id="ETN00797.1"/>
    </source>
</evidence>
<proteinExistence type="predicted"/>
<gene>
    <name evidence="1" type="ORF">PPTG_24177</name>
</gene>
<accession>W2PIY1</accession>
<dbReference type="RefSeq" id="XP_008913848.1">
    <property type="nucleotide sequence ID" value="XM_008915600.1"/>
</dbReference>
<protein>
    <submittedName>
        <fullName evidence="1">Uncharacterized protein</fullName>
    </submittedName>
</protein>
<dbReference type="AlphaFoldDB" id="W2PIY1"/>
<evidence type="ECO:0000313" key="2">
    <source>
        <dbReference type="Proteomes" id="UP000018817"/>
    </source>
</evidence>